<dbReference type="AlphaFoldDB" id="A0A5M6ZAK9"/>
<dbReference type="PANTHER" id="PTHR12910:SF2">
    <property type="entry name" value="NADH DEHYDROGENASE [UBIQUINONE] 1 ALPHA SUBCOMPLEX SUBUNIT 12"/>
    <property type="match status" value="1"/>
</dbReference>
<feature type="region of interest" description="Disordered" evidence="1">
    <location>
        <begin position="117"/>
        <end position="137"/>
    </location>
</feature>
<dbReference type="InterPro" id="IPR007763">
    <property type="entry name" value="NDUFA12"/>
</dbReference>
<evidence type="ECO:0000313" key="2">
    <source>
        <dbReference type="EMBL" id="KAA5801732.1"/>
    </source>
</evidence>
<dbReference type="NCBIfam" id="NF006040">
    <property type="entry name" value="PRK08183.1"/>
    <property type="match status" value="1"/>
</dbReference>
<evidence type="ECO:0000256" key="1">
    <source>
        <dbReference type="SAM" id="MobiDB-lite"/>
    </source>
</evidence>
<dbReference type="GO" id="GO:0045271">
    <property type="term" value="C:respiratory chain complex I"/>
    <property type="evidence" value="ECO:0007669"/>
    <property type="project" value="InterPro"/>
</dbReference>
<evidence type="ECO:0000313" key="3">
    <source>
        <dbReference type="Proteomes" id="UP000325122"/>
    </source>
</evidence>
<name>A0A5M6ZAK9_9PROT</name>
<accession>A0A5M6ZAK9</accession>
<gene>
    <name evidence="2" type="ORF">F1654_12670</name>
</gene>
<dbReference type="GO" id="GO:0006979">
    <property type="term" value="P:response to oxidative stress"/>
    <property type="evidence" value="ECO:0007669"/>
    <property type="project" value="TreeGrafter"/>
</dbReference>
<reference evidence="2 3" key="1">
    <citation type="submission" date="2019-09" db="EMBL/GenBank/DDBJ databases">
        <authorList>
            <person name="Kevbrin V."/>
            <person name="Grouzdev D.S."/>
        </authorList>
    </citation>
    <scope>NUCLEOTIDE SEQUENCE [LARGE SCALE GENOMIC DNA]</scope>
    <source>
        <strain evidence="2 3">G-192</strain>
    </source>
</reference>
<keyword evidence="3" id="KW-1185">Reference proteome</keyword>
<proteinExistence type="predicted"/>
<keyword evidence="2" id="KW-0830">Ubiquinone</keyword>
<protein>
    <submittedName>
        <fullName evidence="2">NADH:ubiquinone oxidoreductase subunit NDUFA12</fullName>
    </submittedName>
</protein>
<dbReference type="EMBL" id="VWOJ01000004">
    <property type="protein sequence ID" value="KAA5801732.1"/>
    <property type="molecule type" value="Genomic_DNA"/>
</dbReference>
<dbReference type="Pfam" id="PF05071">
    <property type="entry name" value="NDUFA12"/>
    <property type="match status" value="1"/>
</dbReference>
<dbReference type="Proteomes" id="UP000325122">
    <property type="component" value="Unassembled WGS sequence"/>
</dbReference>
<dbReference type="PANTHER" id="PTHR12910">
    <property type="entry name" value="NADH-UBIQUINONE OXIDOREDUCTASE SUBUNIT B17.2"/>
    <property type="match status" value="1"/>
</dbReference>
<dbReference type="RefSeq" id="WP_150023919.1">
    <property type="nucleotide sequence ID" value="NZ_VWOJ01000004.1"/>
</dbReference>
<sequence length="137" mass="15527">MLGLLSKIFTWWNGASAGAAWTIWRSGKLVGEDQFGNRYYTERKGATGADDKPRRWVVYNGYADASRVPSDWHGWLHHTFEAPPTEAPLPRREWELDHAPNLTGTLNAYRPAGSLAFGGERRRQATPADYEPWEPGR</sequence>
<organism evidence="2 3">
    <name type="scientific">Alkalicaulis satelles</name>
    <dbReference type="NCBI Taxonomy" id="2609175"/>
    <lineage>
        <taxon>Bacteria</taxon>
        <taxon>Pseudomonadati</taxon>
        <taxon>Pseudomonadota</taxon>
        <taxon>Alphaproteobacteria</taxon>
        <taxon>Maricaulales</taxon>
        <taxon>Maricaulaceae</taxon>
        <taxon>Alkalicaulis</taxon>
    </lineage>
</organism>
<comment type="caution">
    <text evidence="2">The sequence shown here is derived from an EMBL/GenBank/DDBJ whole genome shotgun (WGS) entry which is preliminary data.</text>
</comment>